<dbReference type="RefSeq" id="WP_169325067.1">
    <property type="nucleotide sequence ID" value="NZ_JABCJJ010000015.1"/>
</dbReference>
<evidence type="ECO:0000256" key="2">
    <source>
        <dbReference type="ARBA" id="ARBA00023015"/>
    </source>
</evidence>
<feature type="domain" description="HTH tetR-type" evidence="6">
    <location>
        <begin position="14"/>
        <end position="74"/>
    </location>
</feature>
<dbReference type="EMBL" id="JABCJJ010000015">
    <property type="protein sequence ID" value="NMR20697.1"/>
    <property type="molecule type" value="Genomic_DNA"/>
</dbReference>
<dbReference type="GO" id="GO:0045892">
    <property type="term" value="P:negative regulation of DNA-templated transcription"/>
    <property type="evidence" value="ECO:0007669"/>
    <property type="project" value="InterPro"/>
</dbReference>
<dbReference type="GO" id="GO:0046677">
    <property type="term" value="P:response to antibiotic"/>
    <property type="evidence" value="ECO:0007669"/>
    <property type="project" value="InterPro"/>
</dbReference>
<evidence type="ECO:0000313" key="8">
    <source>
        <dbReference type="Proteomes" id="UP000562124"/>
    </source>
</evidence>
<dbReference type="Gene3D" id="1.10.10.60">
    <property type="entry name" value="Homeodomain-like"/>
    <property type="match status" value="1"/>
</dbReference>
<dbReference type="InterPro" id="IPR001647">
    <property type="entry name" value="HTH_TetR"/>
</dbReference>
<dbReference type="GO" id="GO:0003700">
    <property type="term" value="F:DNA-binding transcription factor activity"/>
    <property type="evidence" value="ECO:0007669"/>
    <property type="project" value="TreeGrafter"/>
</dbReference>
<protein>
    <submittedName>
        <fullName evidence="7">TetR/AcrR family transcriptional regulator</fullName>
    </submittedName>
</protein>
<sequence>MPARAAGPTKERAPLSRRRALETALAVADAEGLAAVSMRRLARELGVEAMSLYHHVASKDAILDGMVELVFGEMEHPPAGLDWKAAMLRRGASVRAVLTRHPWAIGIMQSRTAPGPQTLGHLDAVIGCSLRAGFSVEMAGHATSLIDSYVYGFVLQEVNLPSQDAGGIEGVVDAVLPDLPRDYPHLARLTVERVMRPGYSYGDEFDYGLGLLLDALLRDARAS</sequence>
<dbReference type="GO" id="GO:0000976">
    <property type="term" value="F:transcription cis-regulatory region binding"/>
    <property type="evidence" value="ECO:0007669"/>
    <property type="project" value="TreeGrafter"/>
</dbReference>
<dbReference type="Gene3D" id="1.10.357.10">
    <property type="entry name" value="Tetracycline Repressor, domain 2"/>
    <property type="match status" value="1"/>
</dbReference>
<name>A0A7Y0LYS1_CELFI</name>
<dbReference type="Pfam" id="PF02909">
    <property type="entry name" value="TetR_C_1"/>
    <property type="match status" value="1"/>
</dbReference>
<dbReference type="PRINTS" id="PR00400">
    <property type="entry name" value="TETREPRESSOR"/>
</dbReference>
<evidence type="ECO:0000256" key="4">
    <source>
        <dbReference type="ARBA" id="ARBA00023163"/>
    </source>
</evidence>
<evidence type="ECO:0000256" key="1">
    <source>
        <dbReference type="ARBA" id="ARBA00022491"/>
    </source>
</evidence>
<dbReference type="InterPro" id="IPR003012">
    <property type="entry name" value="Tet_transcr_reg_TetR"/>
</dbReference>
<evidence type="ECO:0000259" key="6">
    <source>
        <dbReference type="PROSITE" id="PS50977"/>
    </source>
</evidence>
<dbReference type="SUPFAM" id="SSF48498">
    <property type="entry name" value="Tetracyclin repressor-like, C-terminal domain"/>
    <property type="match status" value="1"/>
</dbReference>
<keyword evidence="8" id="KW-1185">Reference proteome</keyword>
<dbReference type="Pfam" id="PF00440">
    <property type="entry name" value="TetR_N"/>
    <property type="match status" value="1"/>
</dbReference>
<reference evidence="7 8" key="1">
    <citation type="submission" date="2020-04" db="EMBL/GenBank/DDBJ databases">
        <title>Sequencing and Assembly of C. fimi.</title>
        <authorList>
            <person name="Ramsey A.R."/>
        </authorList>
    </citation>
    <scope>NUCLEOTIDE SEQUENCE [LARGE SCALE GENOMIC DNA]</scope>
    <source>
        <strain evidence="7 8">SB</strain>
    </source>
</reference>
<dbReference type="InterPro" id="IPR050109">
    <property type="entry name" value="HTH-type_TetR-like_transc_reg"/>
</dbReference>
<keyword evidence="2" id="KW-0805">Transcription regulation</keyword>
<keyword evidence="1" id="KW-0678">Repressor</keyword>
<dbReference type="InterPro" id="IPR009057">
    <property type="entry name" value="Homeodomain-like_sf"/>
</dbReference>
<dbReference type="Proteomes" id="UP000562124">
    <property type="component" value="Unassembled WGS sequence"/>
</dbReference>
<dbReference type="InterPro" id="IPR004111">
    <property type="entry name" value="Repressor_TetR_C"/>
</dbReference>
<dbReference type="SUPFAM" id="SSF46689">
    <property type="entry name" value="Homeodomain-like"/>
    <property type="match status" value="1"/>
</dbReference>
<dbReference type="PANTHER" id="PTHR30055">
    <property type="entry name" value="HTH-TYPE TRANSCRIPTIONAL REGULATOR RUTR"/>
    <property type="match status" value="1"/>
</dbReference>
<comment type="caution">
    <text evidence="7">The sequence shown here is derived from an EMBL/GenBank/DDBJ whole genome shotgun (WGS) entry which is preliminary data.</text>
</comment>
<keyword evidence="3 5" id="KW-0238">DNA-binding</keyword>
<dbReference type="PANTHER" id="PTHR30055:SF151">
    <property type="entry name" value="TRANSCRIPTIONAL REGULATORY PROTEIN"/>
    <property type="match status" value="1"/>
</dbReference>
<proteinExistence type="predicted"/>
<evidence type="ECO:0000256" key="5">
    <source>
        <dbReference type="PROSITE-ProRule" id="PRU00335"/>
    </source>
</evidence>
<gene>
    <name evidence="7" type="ORF">HIR71_10795</name>
</gene>
<evidence type="ECO:0000313" key="7">
    <source>
        <dbReference type="EMBL" id="NMR20697.1"/>
    </source>
</evidence>
<dbReference type="AlphaFoldDB" id="A0A7Y0LYS1"/>
<keyword evidence="4" id="KW-0804">Transcription</keyword>
<organism evidence="7 8">
    <name type="scientific">Cellulomonas fimi</name>
    <dbReference type="NCBI Taxonomy" id="1708"/>
    <lineage>
        <taxon>Bacteria</taxon>
        <taxon>Bacillati</taxon>
        <taxon>Actinomycetota</taxon>
        <taxon>Actinomycetes</taxon>
        <taxon>Micrococcales</taxon>
        <taxon>Cellulomonadaceae</taxon>
        <taxon>Cellulomonas</taxon>
    </lineage>
</organism>
<evidence type="ECO:0000256" key="3">
    <source>
        <dbReference type="ARBA" id="ARBA00023125"/>
    </source>
</evidence>
<feature type="DNA-binding region" description="H-T-H motif" evidence="5">
    <location>
        <begin position="37"/>
        <end position="56"/>
    </location>
</feature>
<accession>A0A7Y0LYS1</accession>
<dbReference type="InterPro" id="IPR036271">
    <property type="entry name" value="Tet_transcr_reg_TetR-rel_C_sf"/>
</dbReference>
<dbReference type="PROSITE" id="PS50977">
    <property type="entry name" value="HTH_TETR_2"/>
    <property type="match status" value="1"/>
</dbReference>